<reference evidence="1" key="1">
    <citation type="submission" date="2020-08" db="EMBL/GenBank/DDBJ databases">
        <title>Multicomponent nature underlies the extraordinary mechanical properties of spider dragline silk.</title>
        <authorList>
            <person name="Kono N."/>
            <person name="Nakamura H."/>
            <person name="Mori M."/>
            <person name="Yoshida Y."/>
            <person name="Ohtoshi R."/>
            <person name="Malay A.D."/>
            <person name="Moran D.A.P."/>
            <person name="Tomita M."/>
            <person name="Numata K."/>
            <person name="Arakawa K."/>
        </authorList>
    </citation>
    <scope>NUCLEOTIDE SEQUENCE</scope>
</reference>
<comment type="caution">
    <text evidence="1">The sequence shown here is derived from an EMBL/GenBank/DDBJ whole genome shotgun (WGS) entry which is preliminary data.</text>
</comment>
<proteinExistence type="predicted"/>
<evidence type="ECO:0000313" key="1">
    <source>
        <dbReference type="EMBL" id="GFX91151.1"/>
    </source>
</evidence>
<evidence type="ECO:0008006" key="3">
    <source>
        <dbReference type="Google" id="ProtNLM"/>
    </source>
</evidence>
<accession>A0A8X6R9Y3</accession>
<name>A0A8X6R9Y3_TRICX</name>
<organism evidence="1 2">
    <name type="scientific">Trichonephila clavipes</name>
    <name type="common">Golden silk orbweaver</name>
    <name type="synonym">Nephila clavipes</name>
    <dbReference type="NCBI Taxonomy" id="2585209"/>
    <lineage>
        <taxon>Eukaryota</taxon>
        <taxon>Metazoa</taxon>
        <taxon>Ecdysozoa</taxon>
        <taxon>Arthropoda</taxon>
        <taxon>Chelicerata</taxon>
        <taxon>Arachnida</taxon>
        <taxon>Araneae</taxon>
        <taxon>Araneomorphae</taxon>
        <taxon>Entelegynae</taxon>
        <taxon>Araneoidea</taxon>
        <taxon>Nephilidae</taxon>
        <taxon>Trichonephila</taxon>
    </lineage>
</organism>
<dbReference type="Proteomes" id="UP000887159">
    <property type="component" value="Unassembled WGS sequence"/>
</dbReference>
<dbReference type="EMBL" id="BMAU01021123">
    <property type="protein sequence ID" value="GFX91151.1"/>
    <property type="molecule type" value="Genomic_DNA"/>
</dbReference>
<dbReference type="AlphaFoldDB" id="A0A8X6R9Y3"/>
<evidence type="ECO:0000313" key="2">
    <source>
        <dbReference type="Proteomes" id="UP000887159"/>
    </source>
</evidence>
<protein>
    <recommendedName>
        <fullName evidence="3">DUF4817 domain-containing protein</fullName>
    </recommendedName>
</protein>
<sequence length="102" mass="12016">MLWSWQLRAFAMGAYTCNGWSVITVQRAFRRYFNISPQGHVLNQKCVLMGMDAFQVTRDVSKERKGPPKIARTLENVVRVRMSMIQQFFLPAIQERDFDDVW</sequence>
<gene>
    <name evidence="1" type="ORF">TNCV_1245661</name>
</gene>
<keyword evidence="2" id="KW-1185">Reference proteome</keyword>